<feature type="region of interest" description="Disordered" evidence="1">
    <location>
        <begin position="325"/>
        <end position="352"/>
    </location>
</feature>
<feature type="compositionally biased region" description="Polar residues" evidence="1">
    <location>
        <begin position="923"/>
        <end position="932"/>
    </location>
</feature>
<reference evidence="2" key="2">
    <citation type="journal article" date="2019" name="IMA Fungus">
        <title>Genome sequencing and comparison of five Tilletia species to identify candidate genes for the detection of regulated species infecting wheat.</title>
        <authorList>
            <person name="Nguyen H.D.T."/>
            <person name="Sultana T."/>
            <person name="Kesanakurti P."/>
            <person name="Hambleton S."/>
        </authorList>
    </citation>
    <scope>NUCLEOTIDE SEQUENCE</scope>
    <source>
        <strain evidence="2">DAOMC 238032</strain>
    </source>
</reference>
<organism evidence="2 3">
    <name type="scientific">Tilletia caries</name>
    <name type="common">wheat bunt fungus</name>
    <dbReference type="NCBI Taxonomy" id="13290"/>
    <lineage>
        <taxon>Eukaryota</taxon>
        <taxon>Fungi</taxon>
        <taxon>Dikarya</taxon>
        <taxon>Basidiomycota</taxon>
        <taxon>Ustilaginomycotina</taxon>
        <taxon>Exobasidiomycetes</taxon>
        <taxon>Tilletiales</taxon>
        <taxon>Tilletiaceae</taxon>
        <taxon>Tilletia</taxon>
    </lineage>
</organism>
<gene>
    <name evidence="2" type="ORF">A4X03_0g4506</name>
</gene>
<dbReference type="EMBL" id="LWDD02000616">
    <property type="protein sequence ID" value="KAE8258023.1"/>
    <property type="molecule type" value="Genomic_DNA"/>
</dbReference>
<dbReference type="AlphaFoldDB" id="A0A177VDI6"/>
<sequence length="1004" mass="110587">MSAQGESSSDEAKASALQERKDYFQWYLHDHMDGQFMLCLTTALLEHLLQPLPLPQAESERVLDQRMFKDGAREGHSRKRRRGQTPDPQPPEHVSNVVHLLRQAVSKARTQASAFRITNPASNDAFSTALSPGNIAIPLLSSPSLHADLWQGPCLANITLSSEELRMNVDLSTQKRSCSDQCSPVDITPEIQQMLRDAVRPPEPHLERYKGAPAWIDSPALRNLAEDFTMWYKSSSGRPLAFSGLSGLSRGEKASYGSDPKWMTKNSLVPSFPLFEAADRPVAPLRTLPVSADLFARVDVPKEKLSATNRLLNVVESADDISTLSVNTSQRSTSTEGHGRQDESSDSSAELQSGQLHSASCGTFIDEASIKGKSALFSLFDSENVLEISEFHYYWRPTVEFDRSQTDLMTSAELLRRCQVRPLQVDATQALPPIIAVSTPSRDLWKETLNVGQMCIIDLPDHALSQLILSRDFEYDSKKALKRVKLNPVLEVEMGATSFSTRSDLHHQPMSFTIDALGGHIFMPESAAATLSALELEYSTSQTKRPPGLSSITSQGSFDDFTLEASSGLATLHGRGDGTPSDEEAKDQADTFLPPEMEHAWSVERQRDSGAALSADITDQDAHAQIATYKTFTIHEARGPSPPSSTVLQTVVPVTSPHHTAPVDKALLNLLQSRKARSSKSHANILAPTRLQNSMHGFLFQRLATSSTQKVELRPETAPTAENTAEKARIEVRDEAQENMYIPQSRHLYVASVRMLQNVAVLTELQGLQVDLVERDADDVDLILDPTSAVVFIRTSLLAESLQSPIASQSRHGIHRGWLRRLMLSDHFDKILVVCEQYTSSGLSVDITPPVQLAIDEFYGLLKSRSKSSVQDVSAPQPEALFGRPQFDLVFAKNAKQAASLCRQFADGLEQGLQPPAADAGPTNPSRSRSLSETTWVDRASWLRRSPTDGELQFSSRLNPVAAAFVAAAQDWIALLAGRQERQDALSEVQRVLGAERLNVIQNM</sequence>
<evidence type="ECO:0000313" key="2">
    <source>
        <dbReference type="EMBL" id="KAE8258023.1"/>
    </source>
</evidence>
<accession>A0A177VDI6</accession>
<evidence type="ECO:0000256" key="1">
    <source>
        <dbReference type="SAM" id="MobiDB-lite"/>
    </source>
</evidence>
<feature type="region of interest" description="Disordered" evidence="1">
    <location>
        <begin position="70"/>
        <end position="95"/>
    </location>
</feature>
<proteinExistence type="predicted"/>
<reference evidence="2" key="1">
    <citation type="submission" date="2016-04" db="EMBL/GenBank/DDBJ databases">
        <authorList>
            <person name="Nguyen H.D."/>
            <person name="Kesanakurti P."/>
            <person name="Cullis J."/>
            <person name="Levesque C.A."/>
            <person name="Hambleton S."/>
        </authorList>
    </citation>
    <scope>NUCLEOTIDE SEQUENCE</scope>
    <source>
        <strain evidence="2">DAOMC 238032</strain>
    </source>
</reference>
<comment type="caution">
    <text evidence="2">The sequence shown here is derived from an EMBL/GenBank/DDBJ whole genome shotgun (WGS) entry which is preliminary data.</text>
</comment>
<name>A0A177VDI6_9BASI</name>
<dbReference type="Proteomes" id="UP000077671">
    <property type="component" value="Unassembled WGS sequence"/>
</dbReference>
<feature type="compositionally biased region" description="Polar residues" evidence="1">
    <location>
        <begin position="325"/>
        <end position="336"/>
    </location>
</feature>
<feature type="region of interest" description="Disordered" evidence="1">
    <location>
        <begin position="912"/>
        <end position="932"/>
    </location>
</feature>
<protein>
    <submittedName>
        <fullName evidence="2">Uncharacterized protein</fullName>
    </submittedName>
</protein>
<evidence type="ECO:0000313" key="3">
    <source>
        <dbReference type="Proteomes" id="UP000077671"/>
    </source>
</evidence>